<dbReference type="RefSeq" id="WP_144566726.1">
    <property type="nucleotide sequence ID" value="NZ_VIVN01000010.1"/>
</dbReference>
<comment type="subcellular location">
    <subcellularLocation>
        <location evidence="2">Cell inner membrane</location>
    </subcellularLocation>
    <subcellularLocation>
        <location evidence="1">Cell membrane</location>
        <topology evidence="1">Peripheral membrane protein</topology>
    </subcellularLocation>
</comment>
<sequence length="502" mass="55553">MVVHSRSLLEIKGIKKSFNQNHVLKGIDLDVKAGEVHVLLGENGAGKSTLIKILTGAYQKDAGEIYWEGNLVHLNNPVDSMTLGIATIYQELNVIPELKVYENIFLGRELKHGGKLSLLNRTAMRKEAERCLELLGQDPKLADEQLGKLGIGQQQLVEIAKAIALDAKLIIMDEPTSSLSAQEVEQLYKVVEELRKKGIGIIFISHRLEEIRHLGDRITILRDGFKIETLPVKTTETDLWIELMVGRSLDEKFPKQSFKLGKEGFRVENLVVAGTNGPVDFTVRYGEIVGVSGLVGAGRTELARAIFGVDHHKGGKVFIDGQEIRIKSPRDAINAGIAFITEDRKSEGLLLDMTLDFNMAIANMDKFKGNTGLLDLKAMRREAVNYVKELKIRPGNIELHSRNLSGGNQQKVVIAKWLCTQAKVFIFDEPTRGIDVGAKVEVYRLMNQLIENGSIVIMISSDLPEILGMCDRVLVMSEGKLTADLPIQEASQERIMKAATGG</sequence>
<dbReference type="EMBL" id="VIVN01000010">
    <property type="protein sequence ID" value="TWD97506.1"/>
    <property type="molecule type" value="Genomic_DNA"/>
</dbReference>
<feature type="domain" description="ABC transporter" evidence="11">
    <location>
        <begin position="258"/>
        <end position="498"/>
    </location>
</feature>
<organism evidence="12 13">
    <name type="scientific">Neobacillus bataviensis</name>
    <dbReference type="NCBI Taxonomy" id="220685"/>
    <lineage>
        <taxon>Bacteria</taxon>
        <taxon>Bacillati</taxon>
        <taxon>Bacillota</taxon>
        <taxon>Bacilli</taxon>
        <taxon>Bacillales</taxon>
        <taxon>Bacillaceae</taxon>
        <taxon>Neobacillus</taxon>
    </lineage>
</organism>
<keyword evidence="7" id="KW-0547">Nucleotide-binding</keyword>
<accession>A0A561D222</accession>
<dbReference type="InterPro" id="IPR017871">
    <property type="entry name" value="ABC_transporter-like_CS"/>
</dbReference>
<evidence type="ECO:0000256" key="2">
    <source>
        <dbReference type="ARBA" id="ARBA00004533"/>
    </source>
</evidence>
<proteinExistence type="predicted"/>
<keyword evidence="5" id="KW-0762">Sugar transport</keyword>
<dbReference type="InterPro" id="IPR027417">
    <property type="entry name" value="P-loop_NTPase"/>
</dbReference>
<evidence type="ECO:0000313" key="12">
    <source>
        <dbReference type="EMBL" id="TWD97506.1"/>
    </source>
</evidence>
<dbReference type="FunFam" id="3.40.50.300:FF:000126">
    <property type="entry name" value="Galactose/methyl galactoside import ATP-binding protein MglA"/>
    <property type="match status" value="1"/>
</dbReference>
<keyword evidence="3" id="KW-0813">Transport</keyword>
<evidence type="ECO:0000256" key="4">
    <source>
        <dbReference type="ARBA" id="ARBA00022475"/>
    </source>
</evidence>
<dbReference type="GO" id="GO:0005886">
    <property type="term" value="C:plasma membrane"/>
    <property type="evidence" value="ECO:0007669"/>
    <property type="project" value="UniProtKB-SubCell"/>
</dbReference>
<evidence type="ECO:0000259" key="11">
    <source>
        <dbReference type="PROSITE" id="PS50893"/>
    </source>
</evidence>
<evidence type="ECO:0000256" key="10">
    <source>
        <dbReference type="ARBA" id="ARBA00023136"/>
    </source>
</evidence>
<evidence type="ECO:0000256" key="1">
    <source>
        <dbReference type="ARBA" id="ARBA00004202"/>
    </source>
</evidence>
<dbReference type="PROSITE" id="PS50893">
    <property type="entry name" value="ABC_TRANSPORTER_2"/>
    <property type="match status" value="2"/>
</dbReference>
<gene>
    <name evidence="12" type="ORF">FB550_110111</name>
</gene>
<dbReference type="GO" id="GO:0015749">
    <property type="term" value="P:monosaccharide transmembrane transport"/>
    <property type="evidence" value="ECO:0007669"/>
    <property type="project" value="UniProtKB-ARBA"/>
</dbReference>
<dbReference type="Gene3D" id="3.40.50.300">
    <property type="entry name" value="P-loop containing nucleotide triphosphate hydrolases"/>
    <property type="match status" value="2"/>
</dbReference>
<dbReference type="AlphaFoldDB" id="A0A561D222"/>
<keyword evidence="8 12" id="KW-0067">ATP-binding</keyword>
<name>A0A561D222_9BACI</name>
<evidence type="ECO:0000256" key="6">
    <source>
        <dbReference type="ARBA" id="ARBA00022737"/>
    </source>
</evidence>
<protein>
    <submittedName>
        <fullName evidence="12">Monosaccharide ABC transporter ATP-binding protein (CUT2 family)</fullName>
    </submittedName>
</protein>
<evidence type="ECO:0000256" key="5">
    <source>
        <dbReference type="ARBA" id="ARBA00022597"/>
    </source>
</evidence>
<evidence type="ECO:0000256" key="3">
    <source>
        <dbReference type="ARBA" id="ARBA00022448"/>
    </source>
</evidence>
<dbReference type="GO" id="GO:0016887">
    <property type="term" value="F:ATP hydrolysis activity"/>
    <property type="evidence" value="ECO:0007669"/>
    <property type="project" value="InterPro"/>
</dbReference>
<dbReference type="CDD" id="cd03215">
    <property type="entry name" value="ABC_Carb_Monos_II"/>
    <property type="match status" value="1"/>
</dbReference>
<dbReference type="GO" id="GO:0005524">
    <property type="term" value="F:ATP binding"/>
    <property type="evidence" value="ECO:0007669"/>
    <property type="project" value="UniProtKB-KW"/>
</dbReference>
<comment type="caution">
    <text evidence="12">The sequence shown here is derived from an EMBL/GenBank/DDBJ whole genome shotgun (WGS) entry which is preliminary data.</text>
</comment>
<keyword evidence="10" id="KW-0472">Membrane</keyword>
<keyword evidence="6" id="KW-0677">Repeat</keyword>
<evidence type="ECO:0000256" key="9">
    <source>
        <dbReference type="ARBA" id="ARBA00022967"/>
    </source>
</evidence>
<dbReference type="Proteomes" id="UP000319671">
    <property type="component" value="Unassembled WGS sequence"/>
</dbReference>
<evidence type="ECO:0000256" key="8">
    <source>
        <dbReference type="ARBA" id="ARBA00022840"/>
    </source>
</evidence>
<dbReference type="InterPro" id="IPR003593">
    <property type="entry name" value="AAA+_ATPase"/>
</dbReference>
<dbReference type="InterPro" id="IPR003439">
    <property type="entry name" value="ABC_transporter-like_ATP-bd"/>
</dbReference>
<keyword evidence="4" id="KW-1003">Cell membrane</keyword>
<dbReference type="FunFam" id="3.40.50.300:FF:000127">
    <property type="entry name" value="Ribose import ATP-binding protein RbsA"/>
    <property type="match status" value="1"/>
</dbReference>
<evidence type="ECO:0000256" key="7">
    <source>
        <dbReference type="ARBA" id="ARBA00022741"/>
    </source>
</evidence>
<feature type="domain" description="ABC transporter" evidence="11">
    <location>
        <begin position="9"/>
        <end position="248"/>
    </location>
</feature>
<dbReference type="PANTHER" id="PTHR43790:SF9">
    <property type="entry name" value="GALACTOFURANOSE TRANSPORTER ATP-BINDING PROTEIN YTFR"/>
    <property type="match status" value="1"/>
</dbReference>
<dbReference type="Pfam" id="PF00005">
    <property type="entry name" value="ABC_tran"/>
    <property type="match status" value="2"/>
</dbReference>
<evidence type="ECO:0000313" key="13">
    <source>
        <dbReference type="Proteomes" id="UP000319671"/>
    </source>
</evidence>
<dbReference type="InterPro" id="IPR050107">
    <property type="entry name" value="ABC_carbohydrate_import_ATPase"/>
</dbReference>
<reference evidence="12 13" key="1">
    <citation type="submission" date="2019-06" db="EMBL/GenBank/DDBJ databases">
        <title>Sorghum-associated microbial communities from plants grown in Nebraska, USA.</title>
        <authorList>
            <person name="Schachtman D."/>
        </authorList>
    </citation>
    <scope>NUCLEOTIDE SEQUENCE [LARGE SCALE GENOMIC DNA]</scope>
    <source>
        <strain evidence="12 13">2482</strain>
    </source>
</reference>
<dbReference type="SMART" id="SM00382">
    <property type="entry name" value="AAA"/>
    <property type="match status" value="2"/>
</dbReference>
<keyword evidence="13" id="KW-1185">Reference proteome</keyword>
<dbReference type="PANTHER" id="PTHR43790">
    <property type="entry name" value="CARBOHYDRATE TRANSPORT ATP-BINDING PROTEIN MG119-RELATED"/>
    <property type="match status" value="1"/>
</dbReference>
<dbReference type="CDD" id="cd03216">
    <property type="entry name" value="ABC_Carb_Monos_I"/>
    <property type="match status" value="1"/>
</dbReference>
<dbReference type="PROSITE" id="PS00211">
    <property type="entry name" value="ABC_TRANSPORTER_1"/>
    <property type="match status" value="1"/>
</dbReference>
<keyword evidence="9" id="KW-1278">Translocase</keyword>
<dbReference type="SUPFAM" id="SSF52540">
    <property type="entry name" value="P-loop containing nucleoside triphosphate hydrolases"/>
    <property type="match status" value="2"/>
</dbReference>